<sequence length="146" mass="17226">MINNNMTPLQYPLTFLHYFFNLLEQTLYQFFKFYNFLGNLIFDNNIDIYIDSSCITDPRQEITMGLGWHVTRLLTVELIMFSSHCKYFPSSTKAEAYAICTALLICPPQTEVNVYTDLQCCINTFYTITYRLTTPQRQLKIPNYHI</sequence>
<comment type="caution">
    <text evidence="1">The sequence shown here is derived from an EMBL/GenBank/DDBJ whole genome shotgun (WGS) entry which is preliminary data.</text>
</comment>
<dbReference type="AlphaFoldDB" id="A0A8H3M8B7"/>
<dbReference type="Proteomes" id="UP000615446">
    <property type="component" value="Unassembled WGS sequence"/>
</dbReference>
<proteinExistence type="predicted"/>
<dbReference type="EMBL" id="BLAL01000266">
    <property type="protein sequence ID" value="GES98323.1"/>
    <property type="molecule type" value="Genomic_DNA"/>
</dbReference>
<dbReference type="Gene3D" id="3.30.420.10">
    <property type="entry name" value="Ribonuclease H-like superfamily/Ribonuclease H"/>
    <property type="match status" value="1"/>
</dbReference>
<organism evidence="1 2">
    <name type="scientific">Rhizophagus clarus</name>
    <dbReference type="NCBI Taxonomy" id="94130"/>
    <lineage>
        <taxon>Eukaryota</taxon>
        <taxon>Fungi</taxon>
        <taxon>Fungi incertae sedis</taxon>
        <taxon>Mucoromycota</taxon>
        <taxon>Glomeromycotina</taxon>
        <taxon>Glomeromycetes</taxon>
        <taxon>Glomerales</taxon>
        <taxon>Glomeraceae</taxon>
        <taxon>Rhizophagus</taxon>
    </lineage>
</organism>
<reference evidence="1" key="1">
    <citation type="submission" date="2019-10" db="EMBL/GenBank/DDBJ databases">
        <title>Conservation and host-specific expression of non-tandemly repeated heterogenous ribosome RNA gene in arbuscular mycorrhizal fungi.</title>
        <authorList>
            <person name="Maeda T."/>
            <person name="Kobayashi Y."/>
            <person name="Nakagawa T."/>
            <person name="Ezawa T."/>
            <person name="Yamaguchi K."/>
            <person name="Bino T."/>
            <person name="Nishimoto Y."/>
            <person name="Shigenobu S."/>
            <person name="Kawaguchi M."/>
        </authorList>
    </citation>
    <scope>NUCLEOTIDE SEQUENCE</scope>
    <source>
        <strain evidence="1">HR1</strain>
    </source>
</reference>
<evidence type="ECO:0000313" key="2">
    <source>
        <dbReference type="Proteomes" id="UP000615446"/>
    </source>
</evidence>
<evidence type="ECO:0000313" key="1">
    <source>
        <dbReference type="EMBL" id="GES98323.1"/>
    </source>
</evidence>
<dbReference type="SUPFAM" id="SSF53098">
    <property type="entry name" value="Ribonuclease H-like"/>
    <property type="match status" value="1"/>
</dbReference>
<dbReference type="InterPro" id="IPR036397">
    <property type="entry name" value="RNaseH_sf"/>
</dbReference>
<dbReference type="InterPro" id="IPR012337">
    <property type="entry name" value="RNaseH-like_sf"/>
</dbReference>
<dbReference type="GO" id="GO:0003676">
    <property type="term" value="F:nucleic acid binding"/>
    <property type="evidence" value="ECO:0007669"/>
    <property type="project" value="InterPro"/>
</dbReference>
<accession>A0A8H3M8B7</accession>
<dbReference type="OrthoDB" id="2408008at2759"/>
<protein>
    <submittedName>
        <fullName evidence="1">Ribonuclease H-like domain-containing protein</fullName>
    </submittedName>
</protein>
<name>A0A8H3M8B7_9GLOM</name>
<gene>
    <name evidence="1" type="ORF">RCL2_002487800</name>
</gene>